<reference evidence="1 2" key="1">
    <citation type="submission" date="2023-03" db="EMBL/GenBank/DDBJ databases">
        <title>Genome insight into feeding habits of ladybird beetles.</title>
        <authorList>
            <person name="Li H.-S."/>
            <person name="Huang Y.-H."/>
            <person name="Pang H."/>
        </authorList>
    </citation>
    <scope>NUCLEOTIDE SEQUENCE [LARGE SCALE GENOMIC DNA]</scope>
    <source>
        <strain evidence="1">SYSU_2023b</strain>
        <tissue evidence="1">Whole body</tissue>
    </source>
</reference>
<evidence type="ECO:0000313" key="2">
    <source>
        <dbReference type="Proteomes" id="UP001431783"/>
    </source>
</evidence>
<comment type="caution">
    <text evidence="1">The sequence shown here is derived from an EMBL/GenBank/DDBJ whole genome shotgun (WGS) entry which is preliminary data.</text>
</comment>
<feature type="non-terminal residue" evidence="1">
    <location>
        <position position="1"/>
    </location>
</feature>
<accession>A0AAW1UA40</accession>
<protein>
    <submittedName>
        <fullName evidence="1">Uncharacterized protein</fullName>
    </submittedName>
</protein>
<organism evidence="1 2">
    <name type="scientific">Henosepilachna vigintioctopunctata</name>
    <dbReference type="NCBI Taxonomy" id="420089"/>
    <lineage>
        <taxon>Eukaryota</taxon>
        <taxon>Metazoa</taxon>
        <taxon>Ecdysozoa</taxon>
        <taxon>Arthropoda</taxon>
        <taxon>Hexapoda</taxon>
        <taxon>Insecta</taxon>
        <taxon>Pterygota</taxon>
        <taxon>Neoptera</taxon>
        <taxon>Endopterygota</taxon>
        <taxon>Coleoptera</taxon>
        <taxon>Polyphaga</taxon>
        <taxon>Cucujiformia</taxon>
        <taxon>Coccinelloidea</taxon>
        <taxon>Coccinellidae</taxon>
        <taxon>Epilachninae</taxon>
        <taxon>Epilachnini</taxon>
        <taxon>Henosepilachna</taxon>
    </lineage>
</organism>
<dbReference type="EMBL" id="JARQZJ010000062">
    <property type="protein sequence ID" value="KAK9879415.1"/>
    <property type="molecule type" value="Genomic_DNA"/>
</dbReference>
<dbReference type="AlphaFoldDB" id="A0AAW1UA40"/>
<sequence>SRFKTGTYLEIYVVNNHRSTFTEHVAMFDFSSTLSITGYNIEDGTDFLADKIITWLA</sequence>
<name>A0AAW1UA40_9CUCU</name>
<gene>
    <name evidence="1" type="ORF">WA026_006481</name>
</gene>
<proteinExistence type="predicted"/>
<dbReference type="Proteomes" id="UP001431783">
    <property type="component" value="Unassembled WGS sequence"/>
</dbReference>
<evidence type="ECO:0000313" key="1">
    <source>
        <dbReference type="EMBL" id="KAK9879415.1"/>
    </source>
</evidence>
<keyword evidence="2" id="KW-1185">Reference proteome</keyword>